<evidence type="ECO:0000313" key="1">
    <source>
        <dbReference type="EMBL" id="QJA61701.1"/>
    </source>
</evidence>
<proteinExistence type="predicted"/>
<accession>A0A6M3IXK5</accession>
<organism evidence="1">
    <name type="scientific">viral metagenome</name>
    <dbReference type="NCBI Taxonomy" id="1070528"/>
    <lineage>
        <taxon>unclassified sequences</taxon>
        <taxon>metagenomes</taxon>
        <taxon>organismal metagenomes</taxon>
    </lineage>
</organism>
<protein>
    <submittedName>
        <fullName evidence="1">Uncharacterized protein</fullName>
    </submittedName>
</protein>
<name>A0A6M3IXK5_9ZZZZ</name>
<dbReference type="EMBL" id="MT141450">
    <property type="protein sequence ID" value="QJA61701.1"/>
    <property type="molecule type" value="Genomic_DNA"/>
</dbReference>
<dbReference type="AlphaFoldDB" id="A0A6M3IXK5"/>
<gene>
    <name evidence="1" type="ORF">MM415B00897_0012</name>
</gene>
<sequence length="65" mass="7360">MSDRIQAVATQIAVAYAERAVVDACMAVHLGWPLRDGHLPESVEKHAKHLRWVLEQREKQEKGVT</sequence>
<reference evidence="1" key="1">
    <citation type="submission" date="2020-03" db="EMBL/GenBank/DDBJ databases">
        <title>The deep terrestrial virosphere.</title>
        <authorList>
            <person name="Holmfeldt K."/>
            <person name="Nilsson E."/>
            <person name="Simone D."/>
            <person name="Lopez-Fernandez M."/>
            <person name="Wu X."/>
            <person name="de Brujin I."/>
            <person name="Lundin D."/>
            <person name="Andersson A."/>
            <person name="Bertilsson S."/>
            <person name="Dopson M."/>
        </authorList>
    </citation>
    <scope>NUCLEOTIDE SEQUENCE</scope>
    <source>
        <strain evidence="1">MM415B00897</strain>
    </source>
</reference>